<keyword evidence="2" id="KW-1185">Reference proteome</keyword>
<dbReference type="EMBL" id="JAPDRQ010000251">
    <property type="protein sequence ID" value="KAJ9651528.1"/>
    <property type="molecule type" value="Genomic_DNA"/>
</dbReference>
<dbReference type="Proteomes" id="UP001172386">
    <property type="component" value="Unassembled WGS sequence"/>
</dbReference>
<evidence type="ECO:0000313" key="1">
    <source>
        <dbReference type="EMBL" id="KAJ9651528.1"/>
    </source>
</evidence>
<sequence>MHASTLLKVPGLILTFTQLFTKTIAHPTDPVGALLSLPSELDTTDLTYTTRRDILIDEDEKGNPPKLTVNNHALNCMEDRQITLMC</sequence>
<organism evidence="1 2">
    <name type="scientific">Neophaeococcomyces mojaviensis</name>
    <dbReference type="NCBI Taxonomy" id="3383035"/>
    <lineage>
        <taxon>Eukaryota</taxon>
        <taxon>Fungi</taxon>
        <taxon>Dikarya</taxon>
        <taxon>Ascomycota</taxon>
        <taxon>Pezizomycotina</taxon>
        <taxon>Eurotiomycetes</taxon>
        <taxon>Chaetothyriomycetidae</taxon>
        <taxon>Chaetothyriales</taxon>
        <taxon>Chaetothyriales incertae sedis</taxon>
        <taxon>Neophaeococcomyces</taxon>
    </lineage>
</organism>
<evidence type="ECO:0000313" key="2">
    <source>
        <dbReference type="Proteomes" id="UP001172386"/>
    </source>
</evidence>
<comment type="caution">
    <text evidence="1">The sequence shown here is derived from an EMBL/GenBank/DDBJ whole genome shotgun (WGS) entry which is preliminary data.</text>
</comment>
<proteinExistence type="predicted"/>
<name>A0ACC2ZV60_9EURO</name>
<protein>
    <submittedName>
        <fullName evidence="1">Uncharacterized protein</fullName>
    </submittedName>
</protein>
<gene>
    <name evidence="1" type="ORF">H2198_009196</name>
</gene>
<reference evidence="1" key="1">
    <citation type="submission" date="2022-10" db="EMBL/GenBank/DDBJ databases">
        <title>Culturing micro-colonial fungi from biological soil crusts in the Mojave desert and describing Neophaeococcomyces mojavensis, and introducing the new genera and species Taxawa tesnikishii.</title>
        <authorList>
            <person name="Kurbessoian T."/>
            <person name="Stajich J.E."/>
        </authorList>
    </citation>
    <scope>NUCLEOTIDE SEQUENCE</scope>
    <source>
        <strain evidence="1">JES_112</strain>
    </source>
</reference>
<accession>A0ACC2ZV60</accession>